<comment type="caution">
    <text evidence="1">The sequence shown here is derived from an EMBL/GenBank/DDBJ whole genome shotgun (WGS) entry which is preliminary data.</text>
</comment>
<gene>
    <name evidence="1" type="ORF">Pcinc_017080</name>
</gene>
<keyword evidence="2" id="KW-1185">Reference proteome</keyword>
<sequence length="87" mass="9789">MQPYSLGSKFKTLEDHHRQNKTAELCLDQLLNASFYLSVLARSLTTPTSPALLAVRASATQQSTLRQAARWLNLKEHHLMVEPIVCV</sequence>
<evidence type="ECO:0000313" key="1">
    <source>
        <dbReference type="EMBL" id="KAK3878256.1"/>
    </source>
</evidence>
<accession>A0AAE1KL41</accession>
<dbReference type="EMBL" id="JAWQEG010001567">
    <property type="protein sequence ID" value="KAK3878256.1"/>
    <property type="molecule type" value="Genomic_DNA"/>
</dbReference>
<dbReference type="AlphaFoldDB" id="A0AAE1KL41"/>
<protein>
    <submittedName>
        <fullName evidence="1">Uncharacterized protein</fullName>
    </submittedName>
</protein>
<proteinExistence type="predicted"/>
<name>A0AAE1KL41_PETCI</name>
<organism evidence="1 2">
    <name type="scientific">Petrolisthes cinctipes</name>
    <name type="common">Flat porcelain crab</name>
    <dbReference type="NCBI Taxonomy" id="88211"/>
    <lineage>
        <taxon>Eukaryota</taxon>
        <taxon>Metazoa</taxon>
        <taxon>Ecdysozoa</taxon>
        <taxon>Arthropoda</taxon>
        <taxon>Crustacea</taxon>
        <taxon>Multicrustacea</taxon>
        <taxon>Malacostraca</taxon>
        <taxon>Eumalacostraca</taxon>
        <taxon>Eucarida</taxon>
        <taxon>Decapoda</taxon>
        <taxon>Pleocyemata</taxon>
        <taxon>Anomura</taxon>
        <taxon>Galatheoidea</taxon>
        <taxon>Porcellanidae</taxon>
        <taxon>Petrolisthes</taxon>
    </lineage>
</organism>
<dbReference type="Proteomes" id="UP001286313">
    <property type="component" value="Unassembled WGS sequence"/>
</dbReference>
<reference evidence="1" key="1">
    <citation type="submission" date="2023-10" db="EMBL/GenBank/DDBJ databases">
        <title>Genome assemblies of two species of porcelain crab, Petrolisthes cinctipes and Petrolisthes manimaculis (Anomura: Porcellanidae).</title>
        <authorList>
            <person name="Angst P."/>
        </authorList>
    </citation>
    <scope>NUCLEOTIDE SEQUENCE</scope>
    <source>
        <strain evidence="1">PB745_01</strain>
        <tissue evidence="1">Gill</tissue>
    </source>
</reference>
<evidence type="ECO:0000313" key="2">
    <source>
        <dbReference type="Proteomes" id="UP001286313"/>
    </source>
</evidence>